<feature type="transmembrane region" description="Helical" evidence="5">
    <location>
        <begin position="350"/>
        <end position="370"/>
    </location>
</feature>
<keyword evidence="3 5" id="KW-1133">Transmembrane helix</keyword>
<keyword evidence="2 5" id="KW-0812">Transmembrane</keyword>
<gene>
    <name evidence="6" type="ORF">MEDL_14502</name>
</gene>
<dbReference type="InterPro" id="IPR036259">
    <property type="entry name" value="MFS_trans_sf"/>
</dbReference>
<reference evidence="6" key="1">
    <citation type="submission" date="2021-03" db="EMBL/GenBank/DDBJ databases">
        <authorList>
            <person name="Bekaert M."/>
        </authorList>
    </citation>
    <scope>NUCLEOTIDE SEQUENCE</scope>
</reference>
<evidence type="ECO:0000313" key="7">
    <source>
        <dbReference type="Proteomes" id="UP000683360"/>
    </source>
</evidence>
<dbReference type="Proteomes" id="UP000683360">
    <property type="component" value="Unassembled WGS sequence"/>
</dbReference>
<dbReference type="PANTHER" id="PTHR24064">
    <property type="entry name" value="SOLUTE CARRIER FAMILY 22 MEMBER"/>
    <property type="match status" value="1"/>
</dbReference>
<evidence type="ECO:0000313" key="6">
    <source>
        <dbReference type="EMBL" id="CAG2199785.1"/>
    </source>
</evidence>
<evidence type="ECO:0000256" key="3">
    <source>
        <dbReference type="ARBA" id="ARBA00022989"/>
    </source>
</evidence>
<dbReference type="AlphaFoldDB" id="A0A8S3QVG3"/>
<comment type="subcellular location">
    <subcellularLocation>
        <location evidence="1">Membrane</location>
        <topology evidence="1">Multi-pass membrane protein</topology>
    </subcellularLocation>
</comment>
<feature type="transmembrane region" description="Helical" evidence="5">
    <location>
        <begin position="315"/>
        <end position="338"/>
    </location>
</feature>
<evidence type="ECO:0000256" key="5">
    <source>
        <dbReference type="SAM" id="Phobius"/>
    </source>
</evidence>
<sequence length="429" mass="48392">MLFHGEQFHPYWNSGYRPSYQCQDINTTAYLQRHDHNNISDINVQYDKCKINIFVNSSDSEYKYTEGCLNGYSYDIPDDRSTVTEVERSELAKTMIMLGQAVGAVIFSPIADSFLDESLRWLVANGKRDQTEKVLKKACRMNNVSYESVTENVLLSKEINIIALEETHELNPGKENGLKKEKVERYTVFTLLKHKRILLGSVVLWIAWITNTLTYYGLMLTTSKLSGDRFLNNVIASLAEYPAVILQQILINRIGRKSTLVIFHGIAGVSLVLATVCTTYGSELLRQQMRLKSYKTISKRQIKIKTESEYSWLPILGTVFSFVGRFAITGSFSTVFLYTPELYPTNLRNVGLGMASTVARAGSMMSPFAITLAEYISWGPAAVFATMNVIVTISLLTLPETMGRELPTTITELKDWYKDKGGHGTKAKH</sequence>
<evidence type="ECO:0000256" key="4">
    <source>
        <dbReference type="ARBA" id="ARBA00023136"/>
    </source>
</evidence>
<organism evidence="6 7">
    <name type="scientific">Mytilus edulis</name>
    <name type="common">Blue mussel</name>
    <dbReference type="NCBI Taxonomy" id="6550"/>
    <lineage>
        <taxon>Eukaryota</taxon>
        <taxon>Metazoa</taxon>
        <taxon>Spiralia</taxon>
        <taxon>Lophotrochozoa</taxon>
        <taxon>Mollusca</taxon>
        <taxon>Bivalvia</taxon>
        <taxon>Autobranchia</taxon>
        <taxon>Pteriomorphia</taxon>
        <taxon>Mytilida</taxon>
        <taxon>Mytiloidea</taxon>
        <taxon>Mytilidae</taxon>
        <taxon>Mytilinae</taxon>
        <taxon>Mytilus</taxon>
    </lineage>
</organism>
<keyword evidence="4 5" id="KW-0472">Membrane</keyword>
<dbReference type="Gene3D" id="1.20.1250.20">
    <property type="entry name" value="MFS general substrate transporter like domains"/>
    <property type="match status" value="1"/>
</dbReference>
<accession>A0A8S3QVG3</accession>
<name>A0A8S3QVG3_MYTED</name>
<feature type="transmembrane region" description="Helical" evidence="5">
    <location>
        <begin position="260"/>
        <end position="281"/>
    </location>
</feature>
<dbReference type="GO" id="GO:0022857">
    <property type="term" value="F:transmembrane transporter activity"/>
    <property type="evidence" value="ECO:0007669"/>
    <property type="project" value="InterPro"/>
</dbReference>
<dbReference type="EMBL" id="CAJPWZ010000724">
    <property type="protein sequence ID" value="CAG2199785.1"/>
    <property type="molecule type" value="Genomic_DNA"/>
</dbReference>
<comment type="caution">
    <text evidence="6">The sequence shown here is derived from an EMBL/GenBank/DDBJ whole genome shotgun (WGS) entry which is preliminary data.</text>
</comment>
<feature type="transmembrane region" description="Helical" evidence="5">
    <location>
        <begin position="376"/>
        <end position="398"/>
    </location>
</feature>
<dbReference type="OrthoDB" id="6100430at2759"/>
<dbReference type="SUPFAM" id="SSF103473">
    <property type="entry name" value="MFS general substrate transporter"/>
    <property type="match status" value="1"/>
</dbReference>
<dbReference type="GO" id="GO:0016020">
    <property type="term" value="C:membrane"/>
    <property type="evidence" value="ECO:0007669"/>
    <property type="project" value="UniProtKB-SubCell"/>
</dbReference>
<keyword evidence="7" id="KW-1185">Reference proteome</keyword>
<dbReference type="InterPro" id="IPR005828">
    <property type="entry name" value="MFS_sugar_transport-like"/>
</dbReference>
<feature type="transmembrane region" description="Helical" evidence="5">
    <location>
        <begin position="197"/>
        <end position="218"/>
    </location>
</feature>
<dbReference type="Pfam" id="PF00083">
    <property type="entry name" value="Sugar_tr"/>
    <property type="match status" value="1"/>
</dbReference>
<protein>
    <submittedName>
        <fullName evidence="6">SLC22A4_5</fullName>
    </submittedName>
</protein>
<proteinExistence type="predicted"/>
<evidence type="ECO:0000256" key="1">
    <source>
        <dbReference type="ARBA" id="ARBA00004141"/>
    </source>
</evidence>
<evidence type="ECO:0000256" key="2">
    <source>
        <dbReference type="ARBA" id="ARBA00022692"/>
    </source>
</evidence>